<dbReference type="GO" id="GO:0005759">
    <property type="term" value="C:mitochondrial matrix"/>
    <property type="evidence" value="ECO:0007669"/>
    <property type="project" value="TreeGrafter"/>
</dbReference>
<proteinExistence type="inferred from homology"/>
<dbReference type="STRING" id="857342.A0A2T3AU58"/>
<dbReference type="PROSITE" id="PS00480">
    <property type="entry name" value="CITRATE_SYNTHASE"/>
    <property type="match status" value="1"/>
</dbReference>
<keyword evidence="5" id="KW-1185">Reference proteome</keyword>
<dbReference type="InterPro" id="IPR002020">
    <property type="entry name" value="Citrate_synthase"/>
</dbReference>
<gene>
    <name evidence="4" type="ORF">M430DRAFT_107068</name>
</gene>
<comment type="similarity">
    <text evidence="1 3">Belongs to the citrate synthase family.</text>
</comment>
<evidence type="ECO:0000313" key="5">
    <source>
        <dbReference type="Proteomes" id="UP000241818"/>
    </source>
</evidence>
<reference evidence="4 5" key="1">
    <citation type="journal article" date="2018" name="New Phytol.">
        <title>Comparative genomics and transcriptomics depict ericoid mycorrhizal fungi as versatile saprotrophs and plant mutualists.</title>
        <authorList>
            <person name="Martino E."/>
            <person name="Morin E."/>
            <person name="Grelet G.A."/>
            <person name="Kuo A."/>
            <person name="Kohler A."/>
            <person name="Daghino S."/>
            <person name="Barry K.W."/>
            <person name="Cichocki N."/>
            <person name="Clum A."/>
            <person name="Dockter R.B."/>
            <person name="Hainaut M."/>
            <person name="Kuo R.C."/>
            <person name="LaButti K."/>
            <person name="Lindahl B.D."/>
            <person name="Lindquist E.A."/>
            <person name="Lipzen A."/>
            <person name="Khouja H.R."/>
            <person name="Magnuson J."/>
            <person name="Murat C."/>
            <person name="Ohm R.A."/>
            <person name="Singer S.W."/>
            <person name="Spatafora J.W."/>
            <person name="Wang M."/>
            <person name="Veneault-Fourrey C."/>
            <person name="Henrissat B."/>
            <person name="Grigoriev I.V."/>
            <person name="Martin F.M."/>
            <person name="Perotto S."/>
        </authorList>
    </citation>
    <scope>NUCLEOTIDE SEQUENCE [LARGE SCALE GENOMIC DNA]</scope>
    <source>
        <strain evidence="4 5">ATCC 22711</strain>
    </source>
</reference>
<keyword evidence="2 3" id="KW-0808">Transferase</keyword>
<protein>
    <recommendedName>
        <fullName evidence="3">Citrate synthase</fullName>
    </recommendedName>
</protein>
<dbReference type="GO" id="GO:0006099">
    <property type="term" value="P:tricarboxylic acid cycle"/>
    <property type="evidence" value="ECO:0007669"/>
    <property type="project" value="TreeGrafter"/>
</dbReference>
<evidence type="ECO:0000313" key="4">
    <source>
        <dbReference type="EMBL" id="PSS12163.1"/>
    </source>
</evidence>
<dbReference type="RefSeq" id="XP_024718161.1">
    <property type="nucleotide sequence ID" value="XM_024861130.1"/>
</dbReference>
<name>A0A2T3AU58_AMORE</name>
<sequence>MSTTLALPNIWAPFQFFAGLLSYFKSNSLNSLLIAQFKEEVEGTLTITDNRTGSKYNVPVIRNSIPALSLRQISAGTKGKNARQQFEEGLRVLDPGYRNTAVKLSDITFIDGERGIILYRGRPIESLISKSYEDIAHLLIWGDLPTDEQRMKLRRDLAKACVAPPCVRKIIESYPRDTPPVVMCMAGLTAFMAEQPNLIPSFVGKNLYNGKSEMVDQQIIRTLAVSAVVVSLTFCHQKGRKFQEADPEASFIENLLRMGGFTDAQTTDVDPIKVEILQRLWVLYADHEMTNSTAAFLHVASSLADPVSATIACVASGYGPLHGGAIDTAYQAMRDVGSPRNVPNLISRVKNKEMRLFGYGHRIYKTVDPRSRFIREMLAGLTKGDLAANMDPVLAIAMEIDRIAGVDEYFTSRNLQANADLYGSFVYTALGVPVEFITPVTMLSRMPGIMAHWKEAMGRTPEIWRPQQIYTGPKPCGEGSS</sequence>
<evidence type="ECO:0000256" key="2">
    <source>
        <dbReference type="ARBA" id="ARBA00022679"/>
    </source>
</evidence>
<dbReference type="GeneID" id="36569211"/>
<evidence type="ECO:0000256" key="3">
    <source>
        <dbReference type="RuleBase" id="RU000441"/>
    </source>
</evidence>
<dbReference type="InterPro" id="IPR016143">
    <property type="entry name" value="Citrate_synth-like_sm_a-sub"/>
</dbReference>
<dbReference type="PANTHER" id="PTHR11739:SF4">
    <property type="entry name" value="CITRATE SYNTHASE, PEROXISOMAL"/>
    <property type="match status" value="1"/>
</dbReference>
<dbReference type="Proteomes" id="UP000241818">
    <property type="component" value="Unassembled WGS sequence"/>
</dbReference>
<dbReference type="InParanoid" id="A0A2T3AU58"/>
<accession>A0A2T3AU58</accession>
<dbReference type="Gene3D" id="1.10.230.10">
    <property type="entry name" value="Cytochrome P450-Terp, domain 2"/>
    <property type="match status" value="1"/>
</dbReference>
<dbReference type="Pfam" id="PF00285">
    <property type="entry name" value="Citrate_synt"/>
    <property type="match status" value="1"/>
</dbReference>
<organism evidence="4 5">
    <name type="scientific">Amorphotheca resinae ATCC 22711</name>
    <dbReference type="NCBI Taxonomy" id="857342"/>
    <lineage>
        <taxon>Eukaryota</taxon>
        <taxon>Fungi</taxon>
        <taxon>Dikarya</taxon>
        <taxon>Ascomycota</taxon>
        <taxon>Pezizomycotina</taxon>
        <taxon>Leotiomycetes</taxon>
        <taxon>Helotiales</taxon>
        <taxon>Amorphothecaceae</taxon>
        <taxon>Amorphotheca</taxon>
    </lineage>
</organism>
<dbReference type="SUPFAM" id="SSF48256">
    <property type="entry name" value="Citrate synthase"/>
    <property type="match status" value="1"/>
</dbReference>
<dbReference type="OrthoDB" id="435022at2759"/>
<dbReference type="InterPro" id="IPR016142">
    <property type="entry name" value="Citrate_synth-like_lrg_a-sub"/>
</dbReference>
<dbReference type="EMBL" id="KZ679015">
    <property type="protein sequence ID" value="PSS12163.1"/>
    <property type="molecule type" value="Genomic_DNA"/>
</dbReference>
<dbReference type="PRINTS" id="PR00143">
    <property type="entry name" value="CITRTSNTHASE"/>
</dbReference>
<dbReference type="Gene3D" id="1.10.580.10">
    <property type="entry name" value="Citrate Synthase, domain 1"/>
    <property type="match status" value="1"/>
</dbReference>
<dbReference type="GO" id="GO:0046912">
    <property type="term" value="F:acyltransferase activity, acyl groups converted into alkyl on transfer"/>
    <property type="evidence" value="ECO:0007669"/>
    <property type="project" value="InterPro"/>
</dbReference>
<dbReference type="PANTHER" id="PTHR11739">
    <property type="entry name" value="CITRATE SYNTHASE"/>
    <property type="match status" value="1"/>
</dbReference>
<dbReference type="AlphaFoldDB" id="A0A2T3AU58"/>
<dbReference type="InterPro" id="IPR036969">
    <property type="entry name" value="Citrate_synthase_sf"/>
</dbReference>
<evidence type="ECO:0000256" key="1">
    <source>
        <dbReference type="ARBA" id="ARBA00010566"/>
    </source>
</evidence>
<dbReference type="GO" id="GO:0005975">
    <property type="term" value="P:carbohydrate metabolic process"/>
    <property type="evidence" value="ECO:0007669"/>
    <property type="project" value="TreeGrafter"/>
</dbReference>
<dbReference type="InterPro" id="IPR019810">
    <property type="entry name" value="Citrate_synthase_AS"/>
</dbReference>